<reference evidence="2 3" key="1">
    <citation type="submission" date="2020-02" db="EMBL/GenBank/DDBJ databases">
        <authorList>
            <person name="Ferguson B K."/>
        </authorList>
    </citation>
    <scope>NUCLEOTIDE SEQUENCE [LARGE SCALE GENOMIC DNA]</scope>
</reference>
<proteinExistence type="predicted"/>
<accession>A0A6H5J6N7</accession>
<sequence>MEREGGIRHRERETESLGAKYILCTRTKNSSLSPLGVCIYTQSVGTCVRAERLRVSQKKRKNKLKKNWKNIAAMQHRYVLYSKQFLVSTKLLRSYIRSCVFINVLHGSADRLVKKYLPLQWQHRVATPRQSSVALCAYCCISSPQEKQEKKVRRKETPGRDTGHSTRSPGASTANCNCNDIHDAPNEKSERKKGRSNAGLSGTVTSTDRLYLCELRMGFFVALASASSDDRNVELLPIDSVPETHTRNESRIAAGGGPGRRGIPAGICVCASRSRACVIPEPTPARRLRPRPNVRCPPPPSCTYNSKCLCHSHSSSSDRATPRVVHEFRPRIPDNYKREDQAELTYLHAMTIGCSGSRSLPVLLHEARLNNAISAARCVSAAPTSVYFLLLSLSLRRRNRNEEDSGVVVTVGSDEAYVSAANDSSGAAASREQQQQQQQQQQNLEDGTSVGEANERLQQEQEQQEQQRNAASSGRVENDDEDSAQGQSRVATIQVQVQGMETEWRNAYGEHPLSAATTAMLHLQPQHQVQVSAVTGHPVDDEQQPQHVVNPFNVYEFYKMPDKEVVLPGNVNMKLPSTTSSGANTCLSTSTRGRISRNLPHRFYPFRYYK</sequence>
<dbReference type="OrthoDB" id="7680836at2759"/>
<feature type="compositionally biased region" description="Low complexity" evidence="1">
    <location>
        <begin position="420"/>
        <end position="442"/>
    </location>
</feature>
<gene>
    <name evidence="2" type="ORF">TBRA_LOCUS16703</name>
</gene>
<evidence type="ECO:0000313" key="3">
    <source>
        <dbReference type="Proteomes" id="UP000479190"/>
    </source>
</evidence>
<feature type="compositionally biased region" description="Basic and acidic residues" evidence="1">
    <location>
        <begin position="155"/>
        <end position="164"/>
    </location>
</feature>
<dbReference type="EMBL" id="CADCXV010001538">
    <property type="protein sequence ID" value="CAB0045161.1"/>
    <property type="molecule type" value="Genomic_DNA"/>
</dbReference>
<evidence type="ECO:0000256" key="1">
    <source>
        <dbReference type="SAM" id="MobiDB-lite"/>
    </source>
</evidence>
<evidence type="ECO:0000313" key="2">
    <source>
        <dbReference type="EMBL" id="CAB0045161.1"/>
    </source>
</evidence>
<dbReference type="AlphaFoldDB" id="A0A6H5J6N7"/>
<dbReference type="Proteomes" id="UP000479190">
    <property type="component" value="Unassembled WGS sequence"/>
</dbReference>
<keyword evidence="3" id="KW-1185">Reference proteome</keyword>
<feature type="region of interest" description="Disordered" evidence="1">
    <location>
        <begin position="149"/>
        <end position="201"/>
    </location>
</feature>
<feature type="region of interest" description="Disordered" evidence="1">
    <location>
        <begin position="420"/>
        <end position="490"/>
    </location>
</feature>
<organism evidence="2 3">
    <name type="scientific">Trichogramma brassicae</name>
    <dbReference type="NCBI Taxonomy" id="86971"/>
    <lineage>
        <taxon>Eukaryota</taxon>
        <taxon>Metazoa</taxon>
        <taxon>Ecdysozoa</taxon>
        <taxon>Arthropoda</taxon>
        <taxon>Hexapoda</taxon>
        <taxon>Insecta</taxon>
        <taxon>Pterygota</taxon>
        <taxon>Neoptera</taxon>
        <taxon>Endopterygota</taxon>
        <taxon>Hymenoptera</taxon>
        <taxon>Apocrita</taxon>
        <taxon>Proctotrupomorpha</taxon>
        <taxon>Chalcidoidea</taxon>
        <taxon>Trichogrammatidae</taxon>
        <taxon>Trichogramma</taxon>
    </lineage>
</organism>
<feature type="compositionally biased region" description="Polar residues" evidence="1">
    <location>
        <begin position="165"/>
        <end position="178"/>
    </location>
</feature>
<feature type="compositionally biased region" description="Basic and acidic residues" evidence="1">
    <location>
        <begin position="180"/>
        <end position="190"/>
    </location>
</feature>
<protein>
    <submittedName>
        <fullName evidence="2">Uncharacterized protein</fullName>
    </submittedName>
</protein>
<name>A0A6H5J6N7_9HYME</name>